<evidence type="ECO:0000259" key="14">
    <source>
        <dbReference type="PROSITE" id="PS50857"/>
    </source>
</evidence>
<dbReference type="eggNOG" id="COG1622">
    <property type="taxonomic scope" value="Bacteria"/>
</dbReference>
<evidence type="ECO:0000256" key="12">
    <source>
        <dbReference type="PIRNR" id="PIRNR000292"/>
    </source>
</evidence>
<dbReference type="AlphaFoldDB" id="C8WSR0"/>
<evidence type="ECO:0000256" key="11">
    <source>
        <dbReference type="ARBA" id="ARBA00023136"/>
    </source>
</evidence>
<dbReference type="PROSITE" id="PS50857">
    <property type="entry name" value="COX2_CUA"/>
    <property type="match status" value="1"/>
</dbReference>
<dbReference type="InterPro" id="IPR008972">
    <property type="entry name" value="Cupredoxin"/>
</dbReference>
<comment type="similarity">
    <text evidence="2 12">Belongs to the cytochrome c oxidase subunit 2 family.</text>
</comment>
<dbReference type="GO" id="GO:0016682">
    <property type="term" value="F:oxidoreductase activity, acting on diphenols and related substances as donors, oxygen as acceptor"/>
    <property type="evidence" value="ECO:0007669"/>
    <property type="project" value="InterPro"/>
</dbReference>
<comment type="subcellular location">
    <subcellularLocation>
        <location evidence="1">Cell membrane</location>
        <topology evidence="1">Multi-pass membrane protein</topology>
    </subcellularLocation>
</comment>
<evidence type="ECO:0000259" key="15">
    <source>
        <dbReference type="PROSITE" id="PS50999"/>
    </source>
</evidence>
<keyword evidence="4 12" id="KW-1003">Cell membrane</keyword>
<keyword evidence="17" id="KW-1185">Reference proteome</keyword>
<dbReference type="GO" id="GO:0004129">
    <property type="term" value="F:cytochrome-c oxidase activity"/>
    <property type="evidence" value="ECO:0007669"/>
    <property type="project" value="UniProtKB-UniRule"/>
</dbReference>
<proteinExistence type="inferred from homology"/>
<evidence type="ECO:0000256" key="7">
    <source>
        <dbReference type="ARBA" id="ARBA00022729"/>
    </source>
</evidence>
<evidence type="ECO:0000256" key="13">
    <source>
        <dbReference type="SAM" id="Phobius"/>
    </source>
</evidence>
<dbReference type="CDD" id="cd04212">
    <property type="entry name" value="CuRO_UO_II"/>
    <property type="match status" value="1"/>
</dbReference>
<evidence type="ECO:0000256" key="9">
    <source>
        <dbReference type="ARBA" id="ARBA00022989"/>
    </source>
</evidence>
<dbReference type="Pfam" id="PF00116">
    <property type="entry name" value="COX2"/>
    <property type="match status" value="1"/>
</dbReference>
<protein>
    <recommendedName>
        <fullName evidence="12">Quinol oxidase subunit 2</fullName>
        <ecNumber evidence="12">1.10.3.-</ecNumber>
    </recommendedName>
</protein>
<dbReference type="InterPro" id="IPR036257">
    <property type="entry name" value="Cyt_c_oxidase_su2_TM_sf"/>
</dbReference>
<dbReference type="KEGG" id="aac:Aaci_0511"/>
<dbReference type="HOGENOM" id="CLU_036876_6_0_9"/>
<evidence type="ECO:0000256" key="10">
    <source>
        <dbReference type="ARBA" id="ARBA00023002"/>
    </source>
</evidence>
<keyword evidence="6 13" id="KW-0812">Transmembrane</keyword>
<dbReference type="InterPro" id="IPR002429">
    <property type="entry name" value="CcO_II-like_C"/>
</dbReference>
<evidence type="ECO:0000313" key="17">
    <source>
        <dbReference type="Proteomes" id="UP000001917"/>
    </source>
</evidence>
<reference evidence="16 17" key="2">
    <citation type="journal article" date="2010" name="Stand. Genomic Sci.">
        <title>Complete genome sequence of Alicyclobacillus acidocaldarius type strain (104-IA).</title>
        <authorList>
            <person name="Mavromatis K."/>
            <person name="Sikorski J."/>
            <person name="Lapidus A."/>
            <person name="Glavina Del Rio T."/>
            <person name="Copeland A."/>
            <person name="Tice H."/>
            <person name="Cheng J.F."/>
            <person name="Lucas S."/>
            <person name="Chen F."/>
            <person name="Nolan M."/>
            <person name="Bruce D."/>
            <person name="Goodwin L."/>
            <person name="Pitluck S."/>
            <person name="Ivanova N."/>
            <person name="Ovchinnikova G."/>
            <person name="Pati A."/>
            <person name="Chen A."/>
            <person name="Palaniappan K."/>
            <person name="Land M."/>
            <person name="Hauser L."/>
            <person name="Chang Y.J."/>
            <person name="Jeffries C.D."/>
            <person name="Chain P."/>
            <person name="Meincke L."/>
            <person name="Sims D."/>
            <person name="Chertkov O."/>
            <person name="Han C."/>
            <person name="Brettin T."/>
            <person name="Detter J.C."/>
            <person name="Wahrenburg C."/>
            <person name="Rohde M."/>
            <person name="Pukall R."/>
            <person name="Goker M."/>
            <person name="Bristow J."/>
            <person name="Eisen J.A."/>
            <person name="Markowitz V."/>
            <person name="Hugenholtz P."/>
            <person name="Klenk H.P."/>
            <person name="Kyrpides N.C."/>
        </authorList>
    </citation>
    <scope>NUCLEOTIDE SEQUENCE [LARGE SCALE GENOMIC DNA]</scope>
    <source>
        <strain evidence="17">ATCC 27009 / DSM 446 / BCRC 14685 / JCM 5260 / KCTC 1825 / NBRC 15652 / NCIMB 11725 / NRRL B-14509 / 104-IA</strain>
    </source>
</reference>
<dbReference type="PANTHER" id="PTHR22888">
    <property type="entry name" value="CYTOCHROME C OXIDASE, SUBUNIT II"/>
    <property type="match status" value="1"/>
</dbReference>
<feature type="domain" description="Cytochrome oxidase subunit II copper A binding" evidence="14">
    <location>
        <begin position="115"/>
        <end position="227"/>
    </location>
</feature>
<feature type="transmembrane region" description="Helical" evidence="13">
    <location>
        <begin position="80"/>
        <end position="101"/>
    </location>
</feature>
<dbReference type="GO" id="GO:0005886">
    <property type="term" value="C:plasma membrane"/>
    <property type="evidence" value="ECO:0007669"/>
    <property type="project" value="UniProtKB-SubCell"/>
</dbReference>
<keyword evidence="10 12" id="KW-0560">Oxidoreductase</keyword>
<dbReference type="EC" id="1.10.3.-" evidence="12"/>
<dbReference type="RefSeq" id="WP_012809931.1">
    <property type="nucleotide sequence ID" value="NC_013205.1"/>
</dbReference>
<keyword evidence="9 13" id="KW-1133">Transmembrane helix</keyword>
<keyword evidence="11 12" id="KW-0472">Membrane</keyword>
<name>C8WSR0_ALIAD</name>
<feature type="transmembrane region" description="Helical" evidence="13">
    <location>
        <begin position="35"/>
        <end position="59"/>
    </location>
</feature>
<evidence type="ECO:0000313" key="16">
    <source>
        <dbReference type="EMBL" id="ACV57566.1"/>
    </source>
</evidence>
<evidence type="ECO:0000256" key="4">
    <source>
        <dbReference type="ARBA" id="ARBA00022475"/>
    </source>
</evidence>
<comment type="catalytic activity">
    <reaction evidence="12">
        <text>2 a quinol + O2 = 2 a quinone + 2 H2O</text>
        <dbReference type="Rhea" id="RHEA:55376"/>
        <dbReference type="ChEBI" id="CHEBI:15377"/>
        <dbReference type="ChEBI" id="CHEBI:15379"/>
        <dbReference type="ChEBI" id="CHEBI:24646"/>
        <dbReference type="ChEBI" id="CHEBI:132124"/>
    </reaction>
</comment>
<dbReference type="Gene3D" id="1.10.287.90">
    <property type="match status" value="1"/>
</dbReference>
<dbReference type="InterPro" id="IPR006333">
    <property type="entry name" value="Cyt_o_ubiquinol_oxidase_su2"/>
</dbReference>
<organism evidence="16 17">
    <name type="scientific">Alicyclobacillus acidocaldarius subsp. acidocaldarius (strain ATCC 27009 / DSM 446 / BCRC 14685 / JCM 5260 / KCTC 1825 / NBRC 15652 / NCIMB 11725 / NRRL B-14509 / 104-IA)</name>
    <name type="common">Bacillus acidocaldarius</name>
    <dbReference type="NCBI Taxonomy" id="521098"/>
    <lineage>
        <taxon>Bacteria</taxon>
        <taxon>Bacillati</taxon>
        <taxon>Bacillota</taxon>
        <taxon>Bacilli</taxon>
        <taxon>Bacillales</taxon>
        <taxon>Alicyclobacillaceae</taxon>
        <taxon>Alicyclobacillus</taxon>
    </lineage>
</organism>
<accession>C8WSR0</accession>
<dbReference type="InterPro" id="IPR011759">
    <property type="entry name" value="Cyt_c_oxidase_su2_TM_dom"/>
</dbReference>
<keyword evidence="7" id="KW-0732">Signal</keyword>
<dbReference type="PIRSF" id="PIRSF000292">
    <property type="entry name" value="Ubi_od_II"/>
    <property type="match status" value="1"/>
</dbReference>
<dbReference type="Gene3D" id="2.60.40.420">
    <property type="entry name" value="Cupredoxins - blue copper proteins"/>
    <property type="match status" value="1"/>
</dbReference>
<dbReference type="InterPro" id="IPR034227">
    <property type="entry name" value="CuRO_UO_II"/>
</dbReference>
<gene>
    <name evidence="16" type="ordered locus">Aaci_0511</name>
</gene>
<evidence type="ECO:0000256" key="2">
    <source>
        <dbReference type="ARBA" id="ARBA00007866"/>
    </source>
</evidence>
<keyword evidence="8 12" id="KW-0249">Electron transport</keyword>
<sequence length="298" mass="32952">MSHAALSSRILLTVQGGLSSVLKPAGPVAGQELKIIAGSLILTMIVVVPVIVLFGFILWRYRDKQDNPARYDPEWSESKVLEIAWWGIPIVIIGILGAYTAKVTYALTRPPVTDVKPMTIDVTSLDWKWLFEYPDQGVATVNELVIPVGVPVAFDLTADGPMNSFWIPSLGGQEYAMPGMVMRLWLEASRPGVYYGHAANFTGQQFAGMQFKVVATSRAAFSEWVRQLKQVDHPLTVTLYSQLRQPSEIGVQLYSSYPRDLFAEVVWREGGQYMVDSMPSLGSTHVSVSPVMVNAMNQ</sequence>
<keyword evidence="3 12" id="KW-0813">Transport</keyword>
<dbReference type="Proteomes" id="UP000001917">
    <property type="component" value="Chromosome"/>
</dbReference>
<dbReference type="GO" id="GO:0005507">
    <property type="term" value="F:copper ion binding"/>
    <property type="evidence" value="ECO:0007669"/>
    <property type="project" value="InterPro"/>
</dbReference>
<dbReference type="GO" id="GO:0042773">
    <property type="term" value="P:ATP synthesis coupled electron transport"/>
    <property type="evidence" value="ECO:0007669"/>
    <property type="project" value="TreeGrafter"/>
</dbReference>
<dbReference type="PANTHER" id="PTHR22888:SF18">
    <property type="entry name" value="CYTOCHROME BO(3) UBIQUINOL OXIDASE SUBUNIT 2"/>
    <property type="match status" value="1"/>
</dbReference>
<comment type="function">
    <text evidence="12">Catalyzes quinol oxidation with the concomitant reduction of oxygen to water. Subunit II transfers the electrons from a quinol to the binuclear center of the catalytic subunit I.</text>
</comment>
<dbReference type="STRING" id="521098.Aaci_0511"/>
<evidence type="ECO:0000256" key="1">
    <source>
        <dbReference type="ARBA" id="ARBA00004651"/>
    </source>
</evidence>
<feature type="domain" description="Cytochrome oxidase subunit II transmembrane region profile" evidence="15">
    <location>
        <begin position="13"/>
        <end position="111"/>
    </location>
</feature>
<evidence type="ECO:0000256" key="6">
    <source>
        <dbReference type="ARBA" id="ARBA00022692"/>
    </source>
</evidence>
<keyword evidence="5 12" id="KW-0679">Respiratory chain</keyword>
<dbReference type="SUPFAM" id="SSF81464">
    <property type="entry name" value="Cytochrome c oxidase subunit II-like, transmembrane region"/>
    <property type="match status" value="1"/>
</dbReference>
<evidence type="ECO:0000256" key="3">
    <source>
        <dbReference type="ARBA" id="ARBA00022448"/>
    </source>
</evidence>
<evidence type="ECO:0000256" key="8">
    <source>
        <dbReference type="ARBA" id="ARBA00022982"/>
    </source>
</evidence>
<dbReference type="EMBL" id="CP001727">
    <property type="protein sequence ID" value="ACV57566.1"/>
    <property type="molecule type" value="Genomic_DNA"/>
</dbReference>
<reference evidence="17" key="1">
    <citation type="submission" date="2009-09" db="EMBL/GenBank/DDBJ databases">
        <title>The complete chromosome of Alicyclobacillus acidocaldarius subsp. acidocaldarius DSM 446.</title>
        <authorList>
            <consortium name="US DOE Joint Genome Institute (JGI-PGF)"/>
            <person name="Lucas S."/>
            <person name="Copeland A."/>
            <person name="Lapidus A."/>
            <person name="Glavina del Rio T."/>
            <person name="Dalin E."/>
            <person name="Tice H."/>
            <person name="Bruce D."/>
            <person name="Goodwin L."/>
            <person name="Pitluck S."/>
            <person name="Kyrpides N."/>
            <person name="Mavromatis K."/>
            <person name="Ivanova N."/>
            <person name="Ovchinnikova G."/>
            <person name="Chertkov O."/>
            <person name="Sims D."/>
            <person name="Brettin T."/>
            <person name="Detter J.C."/>
            <person name="Han C."/>
            <person name="Larimer F."/>
            <person name="Land M."/>
            <person name="Hauser L."/>
            <person name="Markowitz V."/>
            <person name="Cheng J.-F."/>
            <person name="Hugenholtz P."/>
            <person name="Woyke T."/>
            <person name="Wu D."/>
            <person name="Pukall R."/>
            <person name="Klenk H.-P."/>
            <person name="Eisen J.A."/>
        </authorList>
    </citation>
    <scope>NUCLEOTIDE SEQUENCE [LARGE SCALE GENOMIC DNA]</scope>
    <source>
        <strain evidence="17">ATCC 27009 / DSM 446 / BCRC 14685 / JCM 5260 / KCTC 1825 / NBRC 15652 / NCIMB 11725 / NRRL B-14509 / 104-IA</strain>
    </source>
</reference>
<dbReference type="PROSITE" id="PS50999">
    <property type="entry name" value="COX2_TM"/>
    <property type="match status" value="1"/>
</dbReference>
<dbReference type="InterPro" id="IPR045187">
    <property type="entry name" value="CcO_II"/>
</dbReference>
<dbReference type="SUPFAM" id="SSF49503">
    <property type="entry name" value="Cupredoxins"/>
    <property type="match status" value="1"/>
</dbReference>
<evidence type="ECO:0000256" key="5">
    <source>
        <dbReference type="ARBA" id="ARBA00022660"/>
    </source>
</evidence>